<evidence type="ECO:0000256" key="7">
    <source>
        <dbReference type="ARBA" id="ARBA00023212"/>
    </source>
</evidence>
<feature type="compositionally biased region" description="Polar residues" evidence="13">
    <location>
        <begin position="1"/>
        <end position="42"/>
    </location>
</feature>
<evidence type="ECO:0000256" key="5">
    <source>
        <dbReference type="ARBA" id="ARBA00022846"/>
    </source>
</evidence>
<keyword evidence="8" id="KW-0966">Cell projection</keyword>
<comment type="caution">
    <text evidence="14">The sequence shown here is derived from an EMBL/GenBank/DDBJ whole genome shotgun (WGS) entry which is preliminary data.</text>
</comment>
<protein>
    <recommendedName>
        <fullName evidence="10">Dynein axonemal intermediate chain 4</fullName>
    </recommendedName>
    <alternativeName>
        <fullName evidence="11">WD repeat-containing protein 78</fullName>
    </alternativeName>
</protein>
<dbReference type="Proteomes" id="UP001491310">
    <property type="component" value="Unassembled WGS sequence"/>
</dbReference>
<dbReference type="InterPro" id="IPR015943">
    <property type="entry name" value="WD40/YVTN_repeat-like_dom_sf"/>
</dbReference>
<reference evidence="14 15" key="1">
    <citation type="journal article" date="2024" name="Nat. Commun.">
        <title>Phylogenomics reveals the evolutionary origins of lichenization in chlorophyte algae.</title>
        <authorList>
            <person name="Puginier C."/>
            <person name="Libourel C."/>
            <person name="Otte J."/>
            <person name="Skaloud P."/>
            <person name="Haon M."/>
            <person name="Grisel S."/>
            <person name="Petersen M."/>
            <person name="Berrin J.G."/>
            <person name="Delaux P.M."/>
            <person name="Dal Grande F."/>
            <person name="Keller J."/>
        </authorList>
    </citation>
    <scope>NUCLEOTIDE SEQUENCE [LARGE SCALE GENOMIC DNA]</scope>
    <source>
        <strain evidence="14 15">SAG 216-7</strain>
    </source>
</reference>
<evidence type="ECO:0000256" key="8">
    <source>
        <dbReference type="ARBA" id="ARBA00023273"/>
    </source>
</evidence>
<keyword evidence="15" id="KW-1185">Reference proteome</keyword>
<gene>
    <name evidence="14" type="ORF">WJX75_006207</name>
</gene>
<evidence type="ECO:0000256" key="9">
    <source>
        <dbReference type="ARBA" id="ARBA00024190"/>
    </source>
</evidence>
<dbReference type="InterPro" id="IPR001680">
    <property type="entry name" value="WD40_rpt"/>
</dbReference>
<feature type="repeat" description="WD" evidence="12">
    <location>
        <begin position="355"/>
        <end position="388"/>
    </location>
</feature>
<sequence>MQQDPRASVSAQSVLSERASISSTRNSFAPPSARSTRQSYLPANSKGGAASVRHMDALLCQNIHLSKLLSCQSEEDLQGYSLQSRWDVQPSMGGSEGAASQPADPMKMPSSGENANTIVGSLDIMWQWAHQLTQGLSVTSMSWNKVNKSILAVGYGQLAFGPPQKGCVCIWSLKNPSSPLWAFATSFGVTALDWATNSPNLLALGFNNGTMAMHDARTCQVEPLMQTGHSSGAHRDPVWQLQWVDRGAEAEEVLVSVSTDGRVCLWSTSQGLKHVDLLVLKRALHRKDAAGMQSNAASPSKSESALVEPIISRRSGAFCFAFANSGRSQEYLVGTEEGAIHLCSTTMTDHYMKTYTSHHGPVYAVRWHPSSTDIFLSASADCTARLWSRDHEVALFTFQTGFDEVSDVRWWPGNPTAFVMVNSRGCIEVWDVARAVDRPRLAHSVPDNIALTHVTFAPGLPLLVCGHSNGLLTVLRHHDIGLEQDLTVEEQRARLASALHTSNTVPGA</sequence>
<evidence type="ECO:0000256" key="10">
    <source>
        <dbReference type="ARBA" id="ARBA00040002"/>
    </source>
</evidence>
<evidence type="ECO:0000256" key="12">
    <source>
        <dbReference type="PROSITE-ProRule" id="PRU00221"/>
    </source>
</evidence>
<evidence type="ECO:0000256" key="6">
    <source>
        <dbReference type="ARBA" id="ARBA00023069"/>
    </source>
</evidence>
<evidence type="ECO:0000256" key="2">
    <source>
        <dbReference type="ARBA" id="ARBA00022490"/>
    </source>
</evidence>
<evidence type="ECO:0000313" key="14">
    <source>
        <dbReference type="EMBL" id="KAK9915209.1"/>
    </source>
</evidence>
<feature type="region of interest" description="Disordered" evidence="13">
    <location>
        <begin position="1"/>
        <end position="47"/>
    </location>
</feature>
<evidence type="ECO:0000256" key="4">
    <source>
        <dbReference type="ARBA" id="ARBA00022737"/>
    </source>
</evidence>
<dbReference type="PANTHER" id="PTHR12442">
    <property type="entry name" value="DYNEIN INTERMEDIATE CHAIN"/>
    <property type="match status" value="1"/>
</dbReference>
<dbReference type="PROSITE" id="PS50082">
    <property type="entry name" value="WD_REPEATS_2"/>
    <property type="match status" value="1"/>
</dbReference>
<dbReference type="SMART" id="SM00320">
    <property type="entry name" value="WD40"/>
    <property type="match status" value="4"/>
</dbReference>
<keyword evidence="2" id="KW-0963">Cytoplasm</keyword>
<comment type="subcellular location">
    <subcellularLocation>
        <location evidence="1">Cytoplasm</location>
        <location evidence="1">Cytoskeleton</location>
        <location evidence="1">Flagellum axoneme</location>
    </subcellularLocation>
    <subcellularLocation>
        <location evidence="9">Dynein axonemal particle</location>
    </subcellularLocation>
</comment>
<evidence type="ECO:0000256" key="13">
    <source>
        <dbReference type="SAM" id="MobiDB-lite"/>
    </source>
</evidence>
<evidence type="ECO:0000256" key="1">
    <source>
        <dbReference type="ARBA" id="ARBA00004611"/>
    </source>
</evidence>
<dbReference type="InterPro" id="IPR050687">
    <property type="entry name" value="Dynein_IC"/>
</dbReference>
<evidence type="ECO:0000256" key="3">
    <source>
        <dbReference type="ARBA" id="ARBA00022574"/>
    </source>
</evidence>
<dbReference type="EMBL" id="JALJOT010000005">
    <property type="protein sequence ID" value="KAK9915209.1"/>
    <property type="molecule type" value="Genomic_DNA"/>
</dbReference>
<dbReference type="SUPFAM" id="SSF50978">
    <property type="entry name" value="WD40 repeat-like"/>
    <property type="match status" value="1"/>
</dbReference>
<keyword evidence="5" id="KW-0282">Flagellum</keyword>
<evidence type="ECO:0000256" key="11">
    <source>
        <dbReference type="ARBA" id="ARBA00041557"/>
    </source>
</evidence>
<feature type="region of interest" description="Disordered" evidence="13">
    <location>
        <begin position="90"/>
        <end position="112"/>
    </location>
</feature>
<dbReference type="InterPro" id="IPR036322">
    <property type="entry name" value="WD40_repeat_dom_sf"/>
</dbReference>
<dbReference type="PROSITE" id="PS50294">
    <property type="entry name" value="WD_REPEATS_REGION"/>
    <property type="match status" value="1"/>
</dbReference>
<keyword evidence="7" id="KW-0206">Cytoskeleton</keyword>
<keyword evidence="6" id="KW-0969">Cilium</keyword>
<proteinExistence type="predicted"/>
<organism evidence="14 15">
    <name type="scientific">Coccomyxa subellipsoidea</name>
    <dbReference type="NCBI Taxonomy" id="248742"/>
    <lineage>
        <taxon>Eukaryota</taxon>
        <taxon>Viridiplantae</taxon>
        <taxon>Chlorophyta</taxon>
        <taxon>core chlorophytes</taxon>
        <taxon>Trebouxiophyceae</taxon>
        <taxon>Trebouxiophyceae incertae sedis</taxon>
        <taxon>Coccomyxaceae</taxon>
        <taxon>Coccomyxa</taxon>
    </lineage>
</organism>
<dbReference type="Pfam" id="PF00400">
    <property type="entry name" value="WD40"/>
    <property type="match status" value="2"/>
</dbReference>
<name>A0ABR2YUJ7_9CHLO</name>
<keyword evidence="4" id="KW-0677">Repeat</keyword>
<keyword evidence="3 12" id="KW-0853">WD repeat</keyword>
<evidence type="ECO:0000313" key="15">
    <source>
        <dbReference type="Proteomes" id="UP001491310"/>
    </source>
</evidence>
<accession>A0ABR2YUJ7</accession>
<dbReference type="PANTHER" id="PTHR12442:SF12">
    <property type="entry name" value="DYNEIN AXONEMAL INTERMEDIATE CHAIN 4"/>
    <property type="match status" value="1"/>
</dbReference>
<dbReference type="Gene3D" id="2.130.10.10">
    <property type="entry name" value="YVTN repeat-like/Quinoprotein amine dehydrogenase"/>
    <property type="match status" value="2"/>
</dbReference>